<evidence type="ECO:0000313" key="2">
    <source>
        <dbReference type="EMBL" id="MBK1877215.1"/>
    </source>
</evidence>
<evidence type="ECO:0000256" key="1">
    <source>
        <dbReference type="SAM" id="MobiDB-lite"/>
    </source>
</evidence>
<name>A0A934RXD5_9BACT</name>
<evidence type="ECO:0008006" key="4">
    <source>
        <dbReference type="Google" id="ProtNLM"/>
    </source>
</evidence>
<dbReference type="Proteomes" id="UP000617628">
    <property type="component" value="Unassembled WGS sequence"/>
</dbReference>
<gene>
    <name evidence="2" type="ORF">JIN87_10065</name>
</gene>
<keyword evidence="3" id="KW-1185">Reference proteome</keyword>
<protein>
    <recommendedName>
        <fullName evidence="4">Transposase</fullName>
    </recommendedName>
</protein>
<dbReference type="AlphaFoldDB" id="A0A934RXD5"/>
<organism evidence="2 3">
    <name type="scientific">Pelagicoccus mobilis</name>
    <dbReference type="NCBI Taxonomy" id="415221"/>
    <lineage>
        <taxon>Bacteria</taxon>
        <taxon>Pseudomonadati</taxon>
        <taxon>Verrucomicrobiota</taxon>
        <taxon>Opitutia</taxon>
        <taxon>Puniceicoccales</taxon>
        <taxon>Pelagicoccaceae</taxon>
        <taxon>Pelagicoccus</taxon>
    </lineage>
</organism>
<dbReference type="RefSeq" id="WP_200355431.1">
    <property type="nucleotide sequence ID" value="NZ_JAENIL010000016.1"/>
</dbReference>
<comment type="caution">
    <text evidence="2">The sequence shown here is derived from an EMBL/GenBank/DDBJ whole genome shotgun (WGS) entry which is preliminary data.</text>
</comment>
<sequence>MLTSVFWSEVRRLVIDEFALHKGHRYATVLADALRSDKPAYRGGETKPLASAQELKQLKPQAKG</sequence>
<proteinExistence type="predicted"/>
<evidence type="ECO:0000313" key="3">
    <source>
        <dbReference type="Proteomes" id="UP000617628"/>
    </source>
</evidence>
<feature type="region of interest" description="Disordered" evidence="1">
    <location>
        <begin position="41"/>
        <end position="64"/>
    </location>
</feature>
<dbReference type="EMBL" id="JAENIL010000016">
    <property type="protein sequence ID" value="MBK1877215.1"/>
    <property type="molecule type" value="Genomic_DNA"/>
</dbReference>
<accession>A0A934RXD5</accession>
<reference evidence="2" key="1">
    <citation type="submission" date="2021-01" db="EMBL/GenBank/DDBJ databases">
        <title>Modified the classification status of verrucomicrobia.</title>
        <authorList>
            <person name="Feng X."/>
        </authorList>
    </citation>
    <scope>NUCLEOTIDE SEQUENCE</scope>
    <source>
        <strain evidence="2">KCTC 13126</strain>
    </source>
</reference>